<dbReference type="PANTHER" id="PTHR30616:SF3">
    <property type="entry name" value="PURINE NUCLEOSIDE PHOSPHORYLASE"/>
    <property type="match status" value="1"/>
</dbReference>
<sequence>MDANVMAPIFSQHLNQYIYEVWPARPELNNIKELIQVHGNDIVEATSINADTQADGLISYADEVLCIRTADCLPVCFTSNKGHALIHAGWRGIAKEILLDDKLKQISPETIYIGPHIRALNYEVSAEFTKNFPKSNNFKEIEGRIFFDISQEAIDQLSKNYPQSEIIDCGIDTYSHTDFYSYRNGDIEKRNWNVLRKI</sequence>
<evidence type="ECO:0000256" key="2">
    <source>
        <dbReference type="ARBA" id="ARBA00007353"/>
    </source>
</evidence>
<evidence type="ECO:0000256" key="6">
    <source>
        <dbReference type="ARBA" id="ARBA00047989"/>
    </source>
</evidence>
<evidence type="ECO:0000256" key="7">
    <source>
        <dbReference type="ARBA" id="ARBA00048968"/>
    </source>
</evidence>
<protein>
    <recommendedName>
        <fullName evidence="11">Purine nucleoside phosphorylase</fullName>
    </recommendedName>
</protein>
<comment type="catalytic activity">
    <reaction evidence="1">
        <text>inosine + phosphate = alpha-D-ribose 1-phosphate + hypoxanthine</text>
        <dbReference type="Rhea" id="RHEA:27646"/>
        <dbReference type="ChEBI" id="CHEBI:17368"/>
        <dbReference type="ChEBI" id="CHEBI:17596"/>
        <dbReference type="ChEBI" id="CHEBI:43474"/>
        <dbReference type="ChEBI" id="CHEBI:57720"/>
        <dbReference type="EC" id="2.4.2.1"/>
    </reaction>
    <physiologicalReaction direction="left-to-right" evidence="1">
        <dbReference type="Rhea" id="RHEA:27647"/>
    </physiologicalReaction>
</comment>
<dbReference type="PANTHER" id="PTHR30616">
    <property type="entry name" value="UNCHARACTERIZED PROTEIN YFIH"/>
    <property type="match status" value="1"/>
</dbReference>
<organism evidence="9 10">
    <name type="scientific">Halobacteriovorax marinus (strain ATCC BAA-682 / DSM 15412 / SJ)</name>
    <name type="common">Bacteriovorax marinus</name>
    <dbReference type="NCBI Taxonomy" id="862908"/>
    <lineage>
        <taxon>Bacteria</taxon>
        <taxon>Pseudomonadati</taxon>
        <taxon>Bdellovibrionota</taxon>
        <taxon>Bacteriovoracia</taxon>
        <taxon>Bacteriovoracales</taxon>
        <taxon>Halobacteriovoraceae</taxon>
        <taxon>Halobacteriovorax</taxon>
    </lineage>
</organism>
<comment type="catalytic activity">
    <reaction evidence="6">
        <text>adenosine + H2O + H(+) = inosine + NH4(+)</text>
        <dbReference type="Rhea" id="RHEA:24408"/>
        <dbReference type="ChEBI" id="CHEBI:15377"/>
        <dbReference type="ChEBI" id="CHEBI:15378"/>
        <dbReference type="ChEBI" id="CHEBI:16335"/>
        <dbReference type="ChEBI" id="CHEBI:17596"/>
        <dbReference type="ChEBI" id="CHEBI:28938"/>
        <dbReference type="EC" id="3.5.4.4"/>
    </reaction>
    <physiologicalReaction direction="left-to-right" evidence="6">
        <dbReference type="Rhea" id="RHEA:24409"/>
    </physiologicalReaction>
</comment>
<dbReference type="CDD" id="cd16833">
    <property type="entry name" value="YfiH"/>
    <property type="match status" value="1"/>
</dbReference>
<dbReference type="AlphaFoldDB" id="E1WY94"/>
<dbReference type="InterPro" id="IPR011324">
    <property type="entry name" value="Cytotoxic_necrot_fac-like_cat"/>
</dbReference>
<dbReference type="Pfam" id="PF02578">
    <property type="entry name" value="Cu-oxidase_4"/>
    <property type="match status" value="1"/>
</dbReference>
<evidence type="ECO:0000313" key="10">
    <source>
        <dbReference type="Proteomes" id="UP000008963"/>
    </source>
</evidence>
<dbReference type="HOGENOM" id="CLU_065784_2_0_7"/>
<dbReference type="InterPro" id="IPR003730">
    <property type="entry name" value="Cu_polyphenol_OxRdtase"/>
</dbReference>
<dbReference type="EMBL" id="FQ312005">
    <property type="protein sequence ID" value="CBW27649.1"/>
    <property type="molecule type" value="Genomic_DNA"/>
</dbReference>
<dbReference type="GO" id="GO:0005507">
    <property type="term" value="F:copper ion binding"/>
    <property type="evidence" value="ECO:0007669"/>
    <property type="project" value="TreeGrafter"/>
</dbReference>
<evidence type="ECO:0000313" key="9">
    <source>
        <dbReference type="EMBL" id="CBW27649.1"/>
    </source>
</evidence>
<evidence type="ECO:0008006" key="11">
    <source>
        <dbReference type="Google" id="ProtNLM"/>
    </source>
</evidence>
<dbReference type="Gene3D" id="3.60.140.10">
    <property type="entry name" value="CNF1/YfiH-like putative cysteine hydrolases"/>
    <property type="match status" value="1"/>
</dbReference>
<dbReference type="KEGG" id="bmx:BMS_2876"/>
<accession>E1WY94</accession>
<dbReference type="STRING" id="862908.BMS_2876"/>
<keyword evidence="5" id="KW-0862">Zinc</keyword>
<dbReference type="eggNOG" id="COG1496">
    <property type="taxonomic scope" value="Bacteria"/>
</dbReference>
<evidence type="ECO:0000256" key="3">
    <source>
        <dbReference type="ARBA" id="ARBA00022679"/>
    </source>
</evidence>
<name>E1WY94_HALMS</name>
<evidence type="ECO:0000256" key="5">
    <source>
        <dbReference type="ARBA" id="ARBA00022833"/>
    </source>
</evidence>
<comment type="catalytic activity">
    <reaction evidence="8">
        <text>S-methyl-5'-thioadenosine + phosphate = 5-(methylsulfanyl)-alpha-D-ribose 1-phosphate + adenine</text>
        <dbReference type="Rhea" id="RHEA:11852"/>
        <dbReference type="ChEBI" id="CHEBI:16708"/>
        <dbReference type="ChEBI" id="CHEBI:17509"/>
        <dbReference type="ChEBI" id="CHEBI:43474"/>
        <dbReference type="ChEBI" id="CHEBI:58533"/>
        <dbReference type="EC" id="2.4.2.28"/>
    </reaction>
    <physiologicalReaction direction="left-to-right" evidence="8">
        <dbReference type="Rhea" id="RHEA:11853"/>
    </physiologicalReaction>
</comment>
<keyword evidence="10" id="KW-1185">Reference proteome</keyword>
<dbReference type="InterPro" id="IPR038371">
    <property type="entry name" value="Cu_polyphenol_OxRdtase_sf"/>
</dbReference>
<dbReference type="PATRIC" id="fig|862908.3.peg.2751"/>
<reference evidence="10" key="1">
    <citation type="journal article" date="2013" name="ISME J.">
        <title>A small predatory core genome in the divergent marine Bacteriovorax marinus SJ and the terrestrial Bdellovibrio bacteriovorus.</title>
        <authorList>
            <person name="Crossman L.C."/>
            <person name="Chen H."/>
            <person name="Cerdeno-Tarraga A.M."/>
            <person name="Brooks K."/>
            <person name="Quail M.A."/>
            <person name="Pineiro S.A."/>
            <person name="Hobley L."/>
            <person name="Sockett R.E."/>
            <person name="Bentley S.D."/>
            <person name="Parkhill J."/>
            <person name="Williams H.N."/>
            <person name="Stine O.C."/>
        </authorList>
    </citation>
    <scope>NUCLEOTIDE SEQUENCE [LARGE SCALE GENOMIC DNA]</scope>
    <source>
        <strain evidence="10">ATCC BAA-682 / DSM 15412 / SJ</strain>
    </source>
</reference>
<dbReference type="SUPFAM" id="SSF64438">
    <property type="entry name" value="CNF1/YfiH-like putative cysteine hydrolases"/>
    <property type="match status" value="1"/>
</dbReference>
<evidence type="ECO:0000256" key="1">
    <source>
        <dbReference type="ARBA" id="ARBA00000553"/>
    </source>
</evidence>
<dbReference type="GO" id="GO:0017061">
    <property type="term" value="F:S-methyl-5-thioadenosine phosphorylase activity"/>
    <property type="evidence" value="ECO:0007669"/>
    <property type="project" value="UniProtKB-EC"/>
</dbReference>
<keyword evidence="3" id="KW-0808">Transferase</keyword>
<comment type="catalytic activity">
    <reaction evidence="7">
        <text>adenosine + phosphate = alpha-D-ribose 1-phosphate + adenine</text>
        <dbReference type="Rhea" id="RHEA:27642"/>
        <dbReference type="ChEBI" id="CHEBI:16335"/>
        <dbReference type="ChEBI" id="CHEBI:16708"/>
        <dbReference type="ChEBI" id="CHEBI:43474"/>
        <dbReference type="ChEBI" id="CHEBI:57720"/>
        <dbReference type="EC" id="2.4.2.1"/>
    </reaction>
    <physiologicalReaction direction="left-to-right" evidence="7">
        <dbReference type="Rhea" id="RHEA:27643"/>
    </physiologicalReaction>
</comment>
<keyword evidence="4" id="KW-0479">Metal-binding</keyword>
<evidence type="ECO:0000256" key="4">
    <source>
        <dbReference type="ARBA" id="ARBA00022723"/>
    </source>
</evidence>
<proteinExistence type="inferred from homology"/>
<gene>
    <name evidence="9" type="ordered locus">BMS_2876</name>
</gene>
<comment type="similarity">
    <text evidence="2">Belongs to the purine nucleoside phosphorylase YfiH/LACC1 family.</text>
</comment>
<dbReference type="Proteomes" id="UP000008963">
    <property type="component" value="Chromosome"/>
</dbReference>
<evidence type="ECO:0000256" key="8">
    <source>
        <dbReference type="ARBA" id="ARBA00049893"/>
    </source>
</evidence>